<sequence>MLRPATPLSVFLGVAFILLLLSVLSTPVIQAIPLGSYKDATFGVFGYCTSEGCSSIGLGYDLDKISTGDSQSFDLPSSTRNTLSTILVLHPIAAFLTLIMVIMAAATHIHSASHSSRYLLVFFIFLMIDFIVCLAAFVVDLLLFLPHQAWGTYIVLAATILVFVCGVGSCAMRRTLISRKTRRRKVEENAEMNGESYYNAGNLAPKSSFITSSQPTVPMVSGANGSPDTLPAFATFEHQKKDDQMSDEHIPLTQRTNSERSPPSMHSVPADMPPPGEIGVAHGGPRRAASQDQYGQYANGSPDPYGAARGPSYERMNRGGRRSTDPPANYRGGPNGGYVPPYMRGRGGYGQPVRGGYGPRGGRGGYGPPARGIYGPGGMRGGGRSPPPGHNNMAGPYDRRPYPGPQAPYGGHPLPASDPSLNRSTSNGNGTYTAYTPNFDLPRAESPPPLPGSFPDANSNYAIGQAIEMDATPATTTSSTPAPYGQMRDSDTDVAGMVGLQQGRMPEQQEPYVTAESHYRDE</sequence>
<dbReference type="PANTHER" id="PTHR28013">
    <property type="entry name" value="PROTEIN DCV1-RELATED"/>
    <property type="match status" value="1"/>
</dbReference>
<evidence type="ECO:0000313" key="9">
    <source>
        <dbReference type="Proteomes" id="UP001338125"/>
    </source>
</evidence>
<comment type="caution">
    <text evidence="8">The sequence shown here is derived from an EMBL/GenBank/DDBJ whole genome shotgun (WGS) entry which is preliminary data.</text>
</comment>
<reference evidence="8 9" key="1">
    <citation type="submission" date="2024-01" db="EMBL/GenBank/DDBJ databases">
        <title>Complete genome of Cladobotryum mycophilum ATHUM6906.</title>
        <authorList>
            <person name="Christinaki A.C."/>
            <person name="Myridakis A.I."/>
            <person name="Kouvelis V.N."/>
        </authorList>
    </citation>
    <scope>NUCLEOTIDE SEQUENCE [LARGE SCALE GENOMIC DNA]</scope>
    <source>
        <strain evidence="8 9">ATHUM6906</strain>
    </source>
</reference>
<dbReference type="Proteomes" id="UP001338125">
    <property type="component" value="Unassembled WGS sequence"/>
</dbReference>
<feature type="transmembrane region" description="Helical" evidence="6">
    <location>
        <begin position="83"/>
        <end position="106"/>
    </location>
</feature>
<keyword evidence="4 6" id="KW-0472">Membrane</keyword>
<comment type="subcellular location">
    <subcellularLocation>
        <location evidence="1">Membrane</location>
        <topology evidence="1">Multi-pass membrane protein</topology>
    </subcellularLocation>
</comment>
<proteinExistence type="predicted"/>
<evidence type="ECO:0000256" key="3">
    <source>
        <dbReference type="ARBA" id="ARBA00022989"/>
    </source>
</evidence>
<accession>A0ABR0T2Y9</accession>
<name>A0ABR0T2Y9_9HYPO</name>
<evidence type="ECO:0000256" key="5">
    <source>
        <dbReference type="SAM" id="MobiDB-lite"/>
    </source>
</evidence>
<keyword evidence="3 6" id="KW-1133">Transmembrane helix</keyword>
<dbReference type="Pfam" id="PF06687">
    <property type="entry name" value="SUR7"/>
    <property type="match status" value="1"/>
</dbReference>
<evidence type="ECO:0000256" key="4">
    <source>
        <dbReference type="ARBA" id="ARBA00023136"/>
    </source>
</evidence>
<evidence type="ECO:0000313" key="8">
    <source>
        <dbReference type="EMBL" id="KAK5998724.1"/>
    </source>
</evidence>
<protein>
    <submittedName>
        <fullName evidence="8">PH-response regulator protein palI/prr-5</fullName>
    </submittedName>
</protein>
<feature type="signal peptide" evidence="7">
    <location>
        <begin position="1"/>
        <end position="31"/>
    </location>
</feature>
<keyword evidence="9" id="KW-1185">Reference proteome</keyword>
<evidence type="ECO:0000256" key="7">
    <source>
        <dbReference type="SAM" id="SignalP"/>
    </source>
</evidence>
<gene>
    <name evidence="8" type="ORF">PT974_01106</name>
</gene>
<keyword evidence="7" id="KW-0732">Signal</keyword>
<feature type="transmembrane region" description="Helical" evidence="6">
    <location>
        <begin position="118"/>
        <end position="144"/>
    </location>
</feature>
<feature type="region of interest" description="Disordered" evidence="5">
    <location>
        <begin position="254"/>
        <end position="522"/>
    </location>
</feature>
<dbReference type="PANTHER" id="PTHR28013:SF3">
    <property type="entry name" value="PROTEIN DCV1-RELATED"/>
    <property type="match status" value="1"/>
</dbReference>
<feature type="compositionally biased region" description="Polar residues" evidence="5">
    <location>
        <begin position="419"/>
        <end position="436"/>
    </location>
</feature>
<feature type="chain" id="PRO_5046261914" evidence="7">
    <location>
        <begin position="32"/>
        <end position="522"/>
    </location>
</feature>
<feature type="compositionally biased region" description="Gly residues" evidence="5">
    <location>
        <begin position="345"/>
        <end position="367"/>
    </location>
</feature>
<feature type="compositionally biased region" description="Low complexity" evidence="5">
    <location>
        <begin position="471"/>
        <end position="483"/>
    </location>
</feature>
<dbReference type="InterPro" id="IPR009571">
    <property type="entry name" value="SUR7/Rim9-like_fungi"/>
</dbReference>
<evidence type="ECO:0000256" key="2">
    <source>
        <dbReference type="ARBA" id="ARBA00022692"/>
    </source>
</evidence>
<evidence type="ECO:0000256" key="1">
    <source>
        <dbReference type="ARBA" id="ARBA00004141"/>
    </source>
</evidence>
<feature type="compositionally biased region" description="Gly residues" evidence="5">
    <location>
        <begin position="374"/>
        <end position="384"/>
    </location>
</feature>
<keyword evidence="2 6" id="KW-0812">Transmembrane</keyword>
<dbReference type="InterPro" id="IPR051380">
    <property type="entry name" value="pH-response_reg_palI/RIM9"/>
</dbReference>
<dbReference type="EMBL" id="JAVFKD010000001">
    <property type="protein sequence ID" value="KAK5998724.1"/>
    <property type="molecule type" value="Genomic_DNA"/>
</dbReference>
<feature type="compositionally biased region" description="Polar residues" evidence="5">
    <location>
        <begin position="290"/>
        <end position="299"/>
    </location>
</feature>
<evidence type="ECO:0000256" key="6">
    <source>
        <dbReference type="SAM" id="Phobius"/>
    </source>
</evidence>
<feature type="transmembrane region" description="Helical" evidence="6">
    <location>
        <begin position="150"/>
        <end position="172"/>
    </location>
</feature>
<organism evidence="8 9">
    <name type="scientific">Cladobotryum mycophilum</name>
    <dbReference type="NCBI Taxonomy" id="491253"/>
    <lineage>
        <taxon>Eukaryota</taxon>
        <taxon>Fungi</taxon>
        <taxon>Dikarya</taxon>
        <taxon>Ascomycota</taxon>
        <taxon>Pezizomycotina</taxon>
        <taxon>Sordariomycetes</taxon>
        <taxon>Hypocreomycetidae</taxon>
        <taxon>Hypocreales</taxon>
        <taxon>Hypocreaceae</taxon>
        <taxon>Cladobotryum</taxon>
    </lineage>
</organism>